<dbReference type="AlphaFoldDB" id="A0A2G8JUR8"/>
<evidence type="ECO:0000256" key="10">
    <source>
        <dbReference type="ARBA" id="ARBA00023180"/>
    </source>
</evidence>
<evidence type="ECO:0000256" key="4">
    <source>
        <dbReference type="ARBA" id="ARBA00022679"/>
    </source>
</evidence>
<dbReference type="PANTHER" id="PTHR11214">
    <property type="entry name" value="BETA-1,3-N-ACETYLGLUCOSAMINYLTRANSFERASE"/>
    <property type="match status" value="1"/>
</dbReference>
<evidence type="ECO:0000256" key="9">
    <source>
        <dbReference type="ARBA" id="ARBA00023136"/>
    </source>
</evidence>
<keyword evidence="6" id="KW-0735">Signal-anchor</keyword>
<comment type="similarity">
    <text evidence="2 11">Belongs to the glycosyltransferase 31 family.</text>
</comment>
<evidence type="ECO:0000256" key="7">
    <source>
        <dbReference type="ARBA" id="ARBA00022989"/>
    </source>
</evidence>
<keyword evidence="5" id="KW-0812">Transmembrane</keyword>
<dbReference type="Proteomes" id="UP000230750">
    <property type="component" value="Unassembled WGS sequence"/>
</dbReference>
<evidence type="ECO:0000313" key="13">
    <source>
        <dbReference type="Proteomes" id="UP000230750"/>
    </source>
</evidence>
<reference evidence="12 13" key="1">
    <citation type="journal article" date="2017" name="PLoS Biol.">
        <title>The sea cucumber genome provides insights into morphological evolution and visceral regeneration.</title>
        <authorList>
            <person name="Zhang X."/>
            <person name="Sun L."/>
            <person name="Yuan J."/>
            <person name="Sun Y."/>
            <person name="Gao Y."/>
            <person name="Zhang L."/>
            <person name="Li S."/>
            <person name="Dai H."/>
            <person name="Hamel J.F."/>
            <person name="Liu C."/>
            <person name="Yu Y."/>
            <person name="Liu S."/>
            <person name="Lin W."/>
            <person name="Guo K."/>
            <person name="Jin S."/>
            <person name="Xu P."/>
            <person name="Storey K.B."/>
            <person name="Huan P."/>
            <person name="Zhang T."/>
            <person name="Zhou Y."/>
            <person name="Zhang J."/>
            <person name="Lin C."/>
            <person name="Li X."/>
            <person name="Xing L."/>
            <person name="Huo D."/>
            <person name="Sun M."/>
            <person name="Wang L."/>
            <person name="Mercier A."/>
            <person name="Li F."/>
            <person name="Yang H."/>
            <person name="Xiang J."/>
        </authorList>
    </citation>
    <scope>NUCLEOTIDE SEQUENCE [LARGE SCALE GENOMIC DNA]</scope>
    <source>
        <strain evidence="12">Shaxun</strain>
        <tissue evidence="12">Muscle</tissue>
    </source>
</reference>
<dbReference type="Pfam" id="PF01762">
    <property type="entry name" value="Galactosyl_T"/>
    <property type="match status" value="1"/>
</dbReference>
<dbReference type="PANTHER" id="PTHR11214:SF314">
    <property type="entry name" value="HEXOSYLTRANSFERASE"/>
    <property type="match status" value="1"/>
</dbReference>
<gene>
    <name evidence="12" type="ORF">BSL78_23701</name>
</gene>
<proteinExistence type="inferred from homology"/>
<evidence type="ECO:0000256" key="2">
    <source>
        <dbReference type="ARBA" id="ARBA00008661"/>
    </source>
</evidence>
<dbReference type="GO" id="GO:0016758">
    <property type="term" value="F:hexosyltransferase activity"/>
    <property type="evidence" value="ECO:0007669"/>
    <property type="project" value="InterPro"/>
</dbReference>
<dbReference type="GO" id="GO:0000139">
    <property type="term" value="C:Golgi membrane"/>
    <property type="evidence" value="ECO:0007669"/>
    <property type="project" value="UniProtKB-SubCell"/>
</dbReference>
<dbReference type="EC" id="2.4.1.-" evidence="11"/>
<evidence type="ECO:0000256" key="11">
    <source>
        <dbReference type="RuleBase" id="RU363063"/>
    </source>
</evidence>
<dbReference type="OrthoDB" id="5957813at2759"/>
<dbReference type="InterPro" id="IPR002659">
    <property type="entry name" value="Glyco_trans_31"/>
</dbReference>
<evidence type="ECO:0000256" key="8">
    <source>
        <dbReference type="ARBA" id="ARBA00023034"/>
    </source>
</evidence>
<keyword evidence="10" id="KW-0325">Glycoprotein</keyword>
<sequence length="292" mass="34160">MSPIKSFHNSEIVNPHDFELLQNEYDRCRRDANGELKSVFVMIMVASNPLNFKRRSVYRKLMQQAIKNRERRIQYVFLIGKTSNETINTKIDQEIQTHRDILQEDFGDSSYNLTLKTIMGIKWAGVYCPEASWVMKCHDDVFINFHHLIESLETVDPTRKVLIGYRKLNDTPVRDPESKRFVSKEQFSRATYPPYVNGHSYVISGCLTTWLFKESLAVPYIPLEDVFVGIVAERLGISVLHSHIYFPEKLDNGVTYFYPGIAMHLKRPDNLDQYMKEYKTFLAQYNATHLYP</sequence>
<comment type="caution">
    <text evidence="12">The sequence shown here is derived from an EMBL/GenBank/DDBJ whole genome shotgun (WGS) entry which is preliminary data.</text>
</comment>
<dbReference type="Gene3D" id="3.90.550.50">
    <property type="match status" value="1"/>
</dbReference>
<evidence type="ECO:0000256" key="3">
    <source>
        <dbReference type="ARBA" id="ARBA00022676"/>
    </source>
</evidence>
<dbReference type="STRING" id="307972.A0A2G8JUR8"/>
<keyword evidence="9" id="KW-0472">Membrane</keyword>
<keyword evidence="8 11" id="KW-0333">Golgi apparatus</keyword>
<keyword evidence="7" id="KW-1133">Transmembrane helix</keyword>
<keyword evidence="3 11" id="KW-0328">Glycosyltransferase</keyword>
<evidence type="ECO:0000256" key="5">
    <source>
        <dbReference type="ARBA" id="ARBA00022692"/>
    </source>
</evidence>
<evidence type="ECO:0000256" key="1">
    <source>
        <dbReference type="ARBA" id="ARBA00004323"/>
    </source>
</evidence>
<protein>
    <recommendedName>
        <fullName evidence="11">Hexosyltransferase</fullName>
        <ecNumber evidence="11">2.4.1.-</ecNumber>
    </recommendedName>
</protein>
<dbReference type="EMBL" id="MRZV01001238">
    <property type="protein sequence ID" value="PIK39460.1"/>
    <property type="molecule type" value="Genomic_DNA"/>
</dbReference>
<name>A0A2G8JUR8_STIJA</name>
<evidence type="ECO:0000256" key="6">
    <source>
        <dbReference type="ARBA" id="ARBA00022968"/>
    </source>
</evidence>
<dbReference type="FunFam" id="3.90.550.50:FF:000001">
    <property type="entry name" value="Hexosyltransferase"/>
    <property type="match status" value="1"/>
</dbReference>
<keyword evidence="13" id="KW-1185">Reference proteome</keyword>
<organism evidence="12 13">
    <name type="scientific">Stichopus japonicus</name>
    <name type="common">Sea cucumber</name>
    <dbReference type="NCBI Taxonomy" id="307972"/>
    <lineage>
        <taxon>Eukaryota</taxon>
        <taxon>Metazoa</taxon>
        <taxon>Echinodermata</taxon>
        <taxon>Eleutherozoa</taxon>
        <taxon>Echinozoa</taxon>
        <taxon>Holothuroidea</taxon>
        <taxon>Aspidochirotacea</taxon>
        <taxon>Aspidochirotida</taxon>
        <taxon>Stichopodidae</taxon>
        <taxon>Apostichopus</taxon>
    </lineage>
</organism>
<accession>A0A2G8JUR8</accession>
<evidence type="ECO:0000313" key="12">
    <source>
        <dbReference type="EMBL" id="PIK39460.1"/>
    </source>
</evidence>
<keyword evidence="4 12" id="KW-0808">Transferase</keyword>
<comment type="subcellular location">
    <subcellularLocation>
        <location evidence="1 11">Golgi apparatus membrane</location>
        <topology evidence="1 11">Single-pass type II membrane protein</topology>
    </subcellularLocation>
</comment>
<dbReference type="GO" id="GO:0006493">
    <property type="term" value="P:protein O-linked glycosylation"/>
    <property type="evidence" value="ECO:0007669"/>
    <property type="project" value="TreeGrafter"/>
</dbReference>